<feature type="region of interest" description="Disordered" evidence="1">
    <location>
        <begin position="225"/>
        <end position="255"/>
    </location>
</feature>
<reference evidence="2" key="1">
    <citation type="journal article" date="2019" name="Environ. Microbiol.">
        <title>Fungal ecological strategies reflected in gene transcription - a case study of two litter decomposers.</title>
        <authorList>
            <person name="Barbi F."/>
            <person name="Kohler A."/>
            <person name="Barry K."/>
            <person name="Baskaran P."/>
            <person name="Daum C."/>
            <person name="Fauchery L."/>
            <person name="Ihrmark K."/>
            <person name="Kuo A."/>
            <person name="LaButti K."/>
            <person name="Lipzen A."/>
            <person name="Morin E."/>
            <person name="Grigoriev I.V."/>
            <person name="Henrissat B."/>
            <person name="Lindahl B."/>
            <person name="Martin F."/>
        </authorList>
    </citation>
    <scope>NUCLEOTIDE SEQUENCE</scope>
    <source>
        <strain evidence="2">JB14</strain>
    </source>
</reference>
<organism evidence="2 3">
    <name type="scientific">Gymnopus androsaceus JB14</name>
    <dbReference type="NCBI Taxonomy" id="1447944"/>
    <lineage>
        <taxon>Eukaryota</taxon>
        <taxon>Fungi</taxon>
        <taxon>Dikarya</taxon>
        <taxon>Basidiomycota</taxon>
        <taxon>Agaricomycotina</taxon>
        <taxon>Agaricomycetes</taxon>
        <taxon>Agaricomycetidae</taxon>
        <taxon>Agaricales</taxon>
        <taxon>Marasmiineae</taxon>
        <taxon>Omphalotaceae</taxon>
        <taxon>Gymnopus</taxon>
    </lineage>
</organism>
<gene>
    <name evidence="2" type="ORF">BT96DRAFT_999672</name>
</gene>
<sequence>MQNDVEELHYNPFASPIAGRRRSLSSVSLNDDPSFAAFRSPSPSYASRPFLDLEGSNHARVRTETDTGSRNSQYHHPLRSAGLSTVFRDAGITRPHLTRVLDNGRLVDVSSAEDSEEDTGKNEVKTDEKVVIVHEVTSKDSLAGVALKYGINLTELRRFLYIPLEKSSPSQLHAAPIPSSNEPIPSRSSSQGPDRSSSSFENKVTTFSPPTIRRVPASELSFFPPPSKPSALAPSTPSPPALGQPSKSLHSRYATSPAPSLNYDLDSTAHSCLYKRYYHCEIIF</sequence>
<keyword evidence="3" id="KW-1185">Reference proteome</keyword>
<dbReference type="Proteomes" id="UP000799118">
    <property type="component" value="Unassembled WGS sequence"/>
</dbReference>
<name>A0A6A4H4X1_9AGAR</name>
<dbReference type="CDD" id="cd00118">
    <property type="entry name" value="LysM"/>
    <property type="match status" value="1"/>
</dbReference>
<feature type="region of interest" description="Disordered" evidence="1">
    <location>
        <begin position="170"/>
        <end position="208"/>
    </location>
</feature>
<feature type="compositionally biased region" description="Polar residues" evidence="1">
    <location>
        <begin position="245"/>
        <end position="255"/>
    </location>
</feature>
<dbReference type="OrthoDB" id="2107166at2759"/>
<proteinExistence type="predicted"/>
<dbReference type="EMBL" id="ML769578">
    <property type="protein sequence ID" value="KAE9393222.1"/>
    <property type="molecule type" value="Genomic_DNA"/>
</dbReference>
<evidence type="ECO:0000256" key="1">
    <source>
        <dbReference type="SAM" id="MobiDB-lite"/>
    </source>
</evidence>
<dbReference type="InterPro" id="IPR018392">
    <property type="entry name" value="LysM"/>
</dbReference>
<feature type="compositionally biased region" description="Low complexity" evidence="1">
    <location>
        <begin position="176"/>
        <end position="199"/>
    </location>
</feature>
<accession>A0A6A4H4X1</accession>
<evidence type="ECO:0000313" key="2">
    <source>
        <dbReference type="EMBL" id="KAE9393222.1"/>
    </source>
</evidence>
<evidence type="ECO:0000313" key="3">
    <source>
        <dbReference type="Proteomes" id="UP000799118"/>
    </source>
</evidence>
<feature type="compositionally biased region" description="Low complexity" evidence="1">
    <location>
        <begin position="33"/>
        <end position="42"/>
    </location>
</feature>
<feature type="region of interest" description="Disordered" evidence="1">
    <location>
        <begin position="21"/>
        <end position="42"/>
    </location>
</feature>
<protein>
    <recommendedName>
        <fullName evidence="4">LysM domain-containing protein</fullName>
    </recommendedName>
</protein>
<dbReference type="AlphaFoldDB" id="A0A6A4H4X1"/>
<evidence type="ECO:0008006" key="4">
    <source>
        <dbReference type="Google" id="ProtNLM"/>
    </source>
</evidence>